<evidence type="ECO:0000313" key="7">
    <source>
        <dbReference type="EMBL" id="KJR87945.1"/>
    </source>
</evidence>
<sequence>MRPSPQPLALSAASSSSRNSSSSSSPASSSTSSPPSTAISRLQQISKHIMSTPADSALRFPADIVPQAPEDPLFGLMAAYRADESSDKVDLGIGAYRDNNGKPWVLPVVKKVSNYQSPFFPNQSILGRRFQFSLLFGARAVEAFLHALLPRGGQLPSQSGRNRP</sequence>
<dbReference type="Proteomes" id="UP000033710">
    <property type="component" value="Unassembled WGS sequence"/>
</dbReference>
<evidence type="ECO:0000256" key="6">
    <source>
        <dbReference type="SAM" id="MobiDB-lite"/>
    </source>
</evidence>
<feature type="compositionally biased region" description="Low complexity" evidence="6">
    <location>
        <begin position="7"/>
        <end position="39"/>
    </location>
</feature>
<comment type="subunit">
    <text evidence="2">Homodimer.</text>
</comment>
<name>A0A0F2MGJ2_SPOSC</name>
<evidence type="ECO:0000256" key="1">
    <source>
        <dbReference type="ARBA" id="ARBA00001933"/>
    </source>
</evidence>
<dbReference type="AlphaFoldDB" id="A0A0F2MGJ2"/>
<dbReference type="Gene3D" id="3.90.1150.10">
    <property type="entry name" value="Aspartate Aminotransferase, domain 1"/>
    <property type="match status" value="1"/>
</dbReference>
<dbReference type="OrthoDB" id="550424at2759"/>
<keyword evidence="3" id="KW-0032">Aminotransferase</keyword>
<dbReference type="GO" id="GO:0004069">
    <property type="term" value="F:L-aspartate:2-oxoglutarate aminotransferase activity"/>
    <property type="evidence" value="ECO:0007669"/>
    <property type="project" value="UniProtKB-EC"/>
</dbReference>
<proteinExistence type="predicted"/>
<evidence type="ECO:0000256" key="5">
    <source>
        <dbReference type="ARBA" id="ARBA00022898"/>
    </source>
</evidence>
<dbReference type="VEuPathDB" id="FungiDB:SPSK_08030"/>
<dbReference type="PANTHER" id="PTHR11879">
    <property type="entry name" value="ASPARTATE AMINOTRANSFERASE"/>
    <property type="match status" value="1"/>
</dbReference>
<evidence type="ECO:0000313" key="8">
    <source>
        <dbReference type="Proteomes" id="UP000033710"/>
    </source>
</evidence>
<comment type="cofactor">
    <cofactor evidence="1">
        <name>pyridoxal 5'-phosphate</name>
        <dbReference type="ChEBI" id="CHEBI:597326"/>
    </cofactor>
</comment>
<dbReference type="PANTHER" id="PTHR11879:SF22">
    <property type="entry name" value="ASPARTATE AMINOTRANSFERASE, MITOCHONDRIAL"/>
    <property type="match status" value="1"/>
</dbReference>
<feature type="region of interest" description="Disordered" evidence="6">
    <location>
        <begin position="1"/>
        <end position="39"/>
    </location>
</feature>
<keyword evidence="4" id="KW-0808">Transferase</keyword>
<gene>
    <name evidence="7" type="ORF">SPSK_08030</name>
</gene>
<dbReference type="GO" id="GO:0006520">
    <property type="term" value="P:amino acid metabolic process"/>
    <property type="evidence" value="ECO:0007669"/>
    <property type="project" value="InterPro"/>
</dbReference>
<dbReference type="InterPro" id="IPR000796">
    <property type="entry name" value="Asp_trans"/>
</dbReference>
<dbReference type="RefSeq" id="XP_016590621.1">
    <property type="nucleotide sequence ID" value="XM_016734681.1"/>
</dbReference>
<evidence type="ECO:0000256" key="4">
    <source>
        <dbReference type="ARBA" id="ARBA00022679"/>
    </source>
</evidence>
<evidence type="ECO:0000256" key="2">
    <source>
        <dbReference type="ARBA" id="ARBA00011738"/>
    </source>
</evidence>
<dbReference type="EMBL" id="AXCR01000004">
    <property type="protein sequence ID" value="KJR87945.1"/>
    <property type="molecule type" value="Genomic_DNA"/>
</dbReference>
<evidence type="ECO:0000256" key="3">
    <source>
        <dbReference type="ARBA" id="ARBA00022576"/>
    </source>
</evidence>
<accession>A0A0F2MGJ2</accession>
<organism evidence="7 8">
    <name type="scientific">Sporothrix schenckii 1099-18</name>
    <dbReference type="NCBI Taxonomy" id="1397361"/>
    <lineage>
        <taxon>Eukaryota</taxon>
        <taxon>Fungi</taxon>
        <taxon>Dikarya</taxon>
        <taxon>Ascomycota</taxon>
        <taxon>Pezizomycotina</taxon>
        <taxon>Sordariomycetes</taxon>
        <taxon>Sordariomycetidae</taxon>
        <taxon>Ophiostomatales</taxon>
        <taxon>Ophiostomataceae</taxon>
        <taxon>Sporothrix</taxon>
    </lineage>
</organism>
<dbReference type="GeneID" id="27669958"/>
<reference evidence="7 8" key="1">
    <citation type="journal article" date="2014" name="BMC Genomics">
        <title>Comparative genomics of the major fungal agents of human and animal Sporotrichosis: Sporothrix schenckii and Sporothrix brasiliensis.</title>
        <authorList>
            <person name="Teixeira M.M."/>
            <person name="de Almeida L.G."/>
            <person name="Kubitschek-Barreira P."/>
            <person name="Alves F.L."/>
            <person name="Kioshima E.S."/>
            <person name="Abadio A.K."/>
            <person name="Fernandes L."/>
            <person name="Derengowski L.S."/>
            <person name="Ferreira K.S."/>
            <person name="Souza R.C."/>
            <person name="Ruiz J.C."/>
            <person name="de Andrade N.C."/>
            <person name="Paes H.C."/>
            <person name="Nicola A.M."/>
            <person name="Albuquerque P."/>
            <person name="Gerber A.L."/>
            <person name="Martins V.P."/>
            <person name="Peconick L.D."/>
            <person name="Neto A.V."/>
            <person name="Chaucanez C.B."/>
            <person name="Silva P.A."/>
            <person name="Cunha O.L."/>
            <person name="de Oliveira F.F."/>
            <person name="dos Santos T.C."/>
            <person name="Barros A.L."/>
            <person name="Soares M.A."/>
            <person name="de Oliveira L.M."/>
            <person name="Marini M.M."/>
            <person name="Villalobos-Duno H."/>
            <person name="Cunha M.M."/>
            <person name="de Hoog S."/>
            <person name="da Silveira J.F."/>
            <person name="Henrissat B."/>
            <person name="Nino-Vega G.A."/>
            <person name="Cisalpino P.S."/>
            <person name="Mora-Montes H.M."/>
            <person name="Almeida S.R."/>
            <person name="Stajich J.E."/>
            <person name="Lopes-Bezerra L.M."/>
            <person name="Vasconcelos A.T."/>
            <person name="Felipe M.S."/>
        </authorList>
    </citation>
    <scope>NUCLEOTIDE SEQUENCE [LARGE SCALE GENOMIC DNA]</scope>
    <source>
        <strain evidence="7 8">1099-18</strain>
    </source>
</reference>
<dbReference type="SUPFAM" id="SSF53383">
    <property type="entry name" value="PLP-dependent transferases"/>
    <property type="match status" value="1"/>
</dbReference>
<keyword evidence="5" id="KW-0663">Pyridoxal phosphate</keyword>
<reference evidence="7 8" key="2">
    <citation type="journal article" date="2015" name="Eukaryot. Cell">
        <title>Asexual propagation of a virulent clone complex in a human and feline outbreak of sporotrichosis.</title>
        <authorList>
            <person name="Teixeira Mde M."/>
            <person name="Rodrigues A.M."/>
            <person name="Tsui C.K."/>
            <person name="de Almeida L.G."/>
            <person name="Van Diepeningen A.D."/>
            <person name="van den Ende B.G."/>
            <person name="Fernandes G.F."/>
            <person name="Kano R."/>
            <person name="Hamelin R.C."/>
            <person name="Lopes-Bezerra L.M."/>
            <person name="Vasconcelos A.T."/>
            <person name="de Hoog S."/>
            <person name="de Camargo Z.P."/>
            <person name="Felipe M.S."/>
        </authorList>
    </citation>
    <scope>NUCLEOTIDE SEQUENCE [LARGE SCALE GENOMIC DNA]</scope>
    <source>
        <strain evidence="7 8">1099-18</strain>
    </source>
</reference>
<evidence type="ECO:0008006" key="9">
    <source>
        <dbReference type="Google" id="ProtNLM"/>
    </source>
</evidence>
<protein>
    <recommendedName>
        <fullName evidence="9">Aspartate transaminase</fullName>
    </recommendedName>
</protein>
<comment type="caution">
    <text evidence="7">The sequence shown here is derived from an EMBL/GenBank/DDBJ whole genome shotgun (WGS) entry which is preliminary data.</text>
</comment>
<dbReference type="InterPro" id="IPR015422">
    <property type="entry name" value="PyrdxlP-dep_Trfase_small"/>
</dbReference>
<dbReference type="KEGG" id="ssck:SPSK_08030"/>
<dbReference type="InterPro" id="IPR015424">
    <property type="entry name" value="PyrdxlP-dep_Trfase"/>
</dbReference>